<evidence type="ECO:0000313" key="2">
    <source>
        <dbReference type="EMBL" id="MBM2419924.1"/>
    </source>
</evidence>
<evidence type="ECO:0000313" key="4">
    <source>
        <dbReference type="Proteomes" id="UP000809440"/>
    </source>
</evidence>
<evidence type="ECO:0000313" key="1">
    <source>
        <dbReference type="EMBL" id="MBM2415241.1"/>
    </source>
</evidence>
<dbReference type="EMBL" id="JAFBXF010000037">
    <property type="protein sequence ID" value="MBM2419924.1"/>
    <property type="molecule type" value="Genomic_DNA"/>
</dbReference>
<dbReference type="Proteomes" id="UP000755667">
    <property type="component" value="Unassembled WGS sequence"/>
</dbReference>
<evidence type="ECO:0000313" key="3">
    <source>
        <dbReference type="Proteomes" id="UP000755667"/>
    </source>
</evidence>
<organism evidence="1 3">
    <name type="scientific">Marivita cryptomonadis</name>
    <dbReference type="NCBI Taxonomy" id="505252"/>
    <lineage>
        <taxon>Bacteria</taxon>
        <taxon>Pseudomonadati</taxon>
        <taxon>Pseudomonadota</taxon>
        <taxon>Alphaproteobacteria</taxon>
        <taxon>Rhodobacterales</taxon>
        <taxon>Roseobacteraceae</taxon>
        <taxon>Marivita</taxon>
    </lineage>
</organism>
<keyword evidence="4" id="KW-1185">Reference proteome</keyword>
<dbReference type="EMBL" id="JAFBXE010000036">
    <property type="protein sequence ID" value="MBM2415241.1"/>
    <property type="molecule type" value="Genomic_DNA"/>
</dbReference>
<accession>A0A9Q2S2A9</accession>
<protein>
    <submittedName>
        <fullName evidence="1">Uncharacterized protein</fullName>
    </submittedName>
</protein>
<comment type="caution">
    <text evidence="1">The sequence shown here is derived from an EMBL/GenBank/DDBJ whole genome shotgun (WGS) entry which is preliminary data.</text>
</comment>
<gene>
    <name evidence="1" type="ORF">JQX41_23300</name>
    <name evidence="2" type="ORF">JQX48_23385</name>
</gene>
<reference evidence="1 4" key="1">
    <citation type="submission" date="2021-01" db="EMBL/GenBank/DDBJ databases">
        <title>Diatom-associated Roseobacters Show Island Model of Population Structure.</title>
        <authorList>
            <person name="Qu L."/>
            <person name="Feng X."/>
            <person name="Chen Y."/>
            <person name="Li L."/>
            <person name="Wang X."/>
            <person name="Hu Z."/>
            <person name="Wang H."/>
            <person name="Luo H."/>
        </authorList>
    </citation>
    <scope>NUCLEOTIDE SEQUENCE</scope>
    <source>
        <strain evidence="2 4">CC28-63</strain>
        <strain evidence="1">CC28-69</strain>
    </source>
</reference>
<proteinExistence type="predicted"/>
<dbReference type="AlphaFoldDB" id="A0A9Q2S2A9"/>
<sequence>MTRSYKMLVLRAMIEAGAFPGRIALTDLVERVARLARRNPQIKADLSVDPDDARGLRKVLLQQPLKILAETDWFQLWEDTFETTFAEDKTAALSTLASELVDWRLQRYLQARELGNDMPNDTKAFRD</sequence>
<dbReference type="RefSeq" id="WP_138487891.1">
    <property type="nucleotide sequence ID" value="NZ_JAFBWU010000038.1"/>
</dbReference>
<name>A0A9Q2S2A9_9RHOB</name>
<dbReference type="Proteomes" id="UP000809440">
    <property type="component" value="Unassembled WGS sequence"/>
</dbReference>